<evidence type="ECO:0000259" key="4">
    <source>
        <dbReference type="Pfam" id="PF05076"/>
    </source>
</evidence>
<evidence type="ECO:0000313" key="5">
    <source>
        <dbReference type="EMBL" id="MFC4161883.1"/>
    </source>
</evidence>
<dbReference type="Gene3D" id="1.25.40.20">
    <property type="entry name" value="Ankyrin repeat-containing domain"/>
    <property type="match status" value="1"/>
</dbReference>
<dbReference type="InterPro" id="IPR036770">
    <property type="entry name" value="Ankyrin_rpt-contain_sf"/>
</dbReference>
<protein>
    <submittedName>
        <fullName evidence="5">Ankyrin repeat domain-containing protein</fullName>
    </submittedName>
</protein>
<evidence type="ECO:0000256" key="2">
    <source>
        <dbReference type="ARBA" id="ARBA00023043"/>
    </source>
</evidence>
<dbReference type="SUPFAM" id="SSF48403">
    <property type="entry name" value="Ankyrin repeat"/>
    <property type="match status" value="1"/>
</dbReference>
<dbReference type="Pfam" id="PF12796">
    <property type="entry name" value="Ank_2"/>
    <property type="match status" value="1"/>
</dbReference>
<gene>
    <name evidence="5" type="ORF">ACFOW7_21320</name>
</gene>
<evidence type="ECO:0000256" key="3">
    <source>
        <dbReference type="PROSITE-ProRule" id="PRU00023"/>
    </source>
</evidence>
<dbReference type="InterPro" id="IPR002110">
    <property type="entry name" value="Ankyrin_rpt"/>
</dbReference>
<dbReference type="Pfam" id="PF05076">
    <property type="entry name" value="SUFU"/>
    <property type="match status" value="1"/>
</dbReference>
<organism evidence="5 6">
    <name type="scientific">Chitinimonas lacunae</name>
    <dbReference type="NCBI Taxonomy" id="1963018"/>
    <lineage>
        <taxon>Bacteria</taxon>
        <taxon>Pseudomonadati</taxon>
        <taxon>Pseudomonadota</taxon>
        <taxon>Betaproteobacteria</taxon>
        <taxon>Neisseriales</taxon>
        <taxon>Chitinibacteraceae</taxon>
        <taxon>Chitinimonas</taxon>
    </lineage>
</organism>
<comment type="caution">
    <text evidence="5">The sequence shown here is derived from an EMBL/GenBank/DDBJ whole genome shotgun (WGS) entry which is preliminary data.</text>
</comment>
<feature type="repeat" description="ANK" evidence="3">
    <location>
        <begin position="37"/>
        <end position="69"/>
    </location>
</feature>
<dbReference type="RefSeq" id="WP_378168504.1">
    <property type="nucleotide sequence ID" value="NZ_JBHSBU010000002.1"/>
</dbReference>
<dbReference type="EMBL" id="JBHSBU010000002">
    <property type="protein sequence ID" value="MFC4161883.1"/>
    <property type="molecule type" value="Genomic_DNA"/>
</dbReference>
<reference evidence="6" key="1">
    <citation type="journal article" date="2019" name="Int. J. Syst. Evol. Microbiol.">
        <title>The Global Catalogue of Microorganisms (GCM) 10K type strain sequencing project: providing services to taxonomists for standard genome sequencing and annotation.</title>
        <authorList>
            <consortium name="The Broad Institute Genomics Platform"/>
            <consortium name="The Broad Institute Genome Sequencing Center for Infectious Disease"/>
            <person name="Wu L."/>
            <person name="Ma J."/>
        </authorList>
    </citation>
    <scope>NUCLEOTIDE SEQUENCE [LARGE SCALE GENOMIC DNA]</scope>
    <source>
        <strain evidence="6">LMG 29894</strain>
    </source>
</reference>
<keyword evidence="6" id="KW-1185">Reference proteome</keyword>
<dbReference type="InterPro" id="IPR020941">
    <property type="entry name" value="SUFU-like_domain"/>
</dbReference>
<dbReference type="PANTHER" id="PTHR24126">
    <property type="entry name" value="ANKYRIN REPEAT, PH AND SEC7 DOMAIN CONTAINING PROTEIN SECG-RELATED"/>
    <property type="match status" value="1"/>
</dbReference>
<feature type="repeat" description="ANK" evidence="3">
    <location>
        <begin position="71"/>
        <end position="99"/>
    </location>
</feature>
<feature type="domain" description="Suppressor of fused-like" evidence="4">
    <location>
        <begin position="214"/>
        <end position="347"/>
    </location>
</feature>
<keyword evidence="2 3" id="KW-0040">ANK repeat</keyword>
<dbReference type="Pfam" id="PF00023">
    <property type="entry name" value="Ank"/>
    <property type="match status" value="1"/>
</dbReference>
<dbReference type="PROSITE" id="PS50297">
    <property type="entry name" value="ANK_REP_REGION"/>
    <property type="match status" value="2"/>
</dbReference>
<proteinExistence type="predicted"/>
<dbReference type="PROSITE" id="PS50088">
    <property type="entry name" value="ANK_REPEAT"/>
    <property type="match status" value="2"/>
</dbReference>
<evidence type="ECO:0000256" key="1">
    <source>
        <dbReference type="ARBA" id="ARBA00022737"/>
    </source>
</evidence>
<keyword evidence="1" id="KW-0677">Repeat</keyword>
<sequence>MSKETAKKIYQAIEEGDAATVGETLRRQPQLLTTHINGESWLHIAARKNQVSIIEWLVTAGLPIDIENQSSGETPLDSAAGHGSLEAARWLISRGADVNRGAGVRATPLINAIYGGSLDIVQLLVSKGARLDVGFGSPSRSPASFARDQGQDEIADWLLANGSAAGDYAKTLHQHLKAAYPDIHRLEQSRLPLWLATVGDRRAIMSVGLAGRVAANRDEMAHLVELLMYLPGHWLPDPTGAWALALFDWLAAVLPLGPLQPDEGCLVLSSEDPKLPRLPDTPFQGVLLVRDNSDAGWCDISDEISAAYYLIFPLFAEEVRMAKDRGVDELLDALNARGIEPVARLDRASAV</sequence>
<name>A0ABV8MU95_9NEIS</name>
<dbReference type="PANTHER" id="PTHR24126:SF14">
    <property type="entry name" value="ANK_REP_REGION DOMAIN-CONTAINING PROTEIN"/>
    <property type="match status" value="1"/>
</dbReference>
<accession>A0ABV8MU95</accession>
<evidence type="ECO:0000313" key="6">
    <source>
        <dbReference type="Proteomes" id="UP001595791"/>
    </source>
</evidence>
<dbReference type="Proteomes" id="UP001595791">
    <property type="component" value="Unassembled WGS sequence"/>
</dbReference>
<dbReference type="SMART" id="SM00248">
    <property type="entry name" value="ANK"/>
    <property type="match status" value="3"/>
</dbReference>